<accession>A0A9P3G7T0</accession>
<protein>
    <recommendedName>
        <fullName evidence="3">ABM domain-containing protein</fullName>
    </recommendedName>
</protein>
<proteinExistence type="predicted"/>
<gene>
    <name evidence="1" type="ORF">PsYK624_051450</name>
</gene>
<dbReference type="SUPFAM" id="SSF54909">
    <property type="entry name" value="Dimeric alpha+beta barrel"/>
    <property type="match status" value="1"/>
</dbReference>
<dbReference type="EMBL" id="BPQB01000011">
    <property type="protein sequence ID" value="GJE89055.1"/>
    <property type="molecule type" value="Genomic_DNA"/>
</dbReference>
<organism evidence="1 2">
    <name type="scientific">Phanerochaete sordida</name>
    <dbReference type="NCBI Taxonomy" id="48140"/>
    <lineage>
        <taxon>Eukaryota</taxon>
        <taxon>Fungi</taxon>
        <taxon>Dikarya</taxon>
        <taxon>Basidiomycota</taxon>
        <taxon>Agaricomycotina</taxon>
        <taxon>Agaricomycetes</taxon>
        <taxon>Polyporales</taxon>
        <taxon>Phanerochaetaceae</taxon>
        <taxon>Phanerochaete</taxon>
    </lineage>
</organism>
<evidence type="ECO:0008006" key="3">
    <source>
        <dbReference type="Google" id="ProtNLM"/>
    </source>
</evidence>
<dbReference type="OrthoDB" id="3830579at2759"/>
<sequence>MAPVVEIVYIPSSEAYRKDPSLLNGLCEYTKNAKGCLGVYHGIQREDKKTLYLVVVWESVEAHYELINDKVIYPQLQEVLKPCVEGGSLHVLNMFHVPLSASPASALNAPVTSFVHIYKLGAGRSFKDVQPNLDQITTGVRHVQGAHGGAYGKLVERDEYVMLTGWDSVEIHLKALNDEKVIVDAAAALRESQSEHTIKHVALTVYYKYQG</sequence>
<comment type="caution">
    <text evidence="1">The sequence shown here is derived from an EMBL/GenBank/DDBJ whole genome shotgun (WGS) entry which is preliminary data.</text>
</comment>
<keyword evidence="2" id="KW-1185">Reference proteome</keyword>
<evidence type="ECO:0000313" key="1">
    <source>
        <dbReference type="EMBL" id="GJE89055.1"/>
    </source>
</evidence>
<dbReference type="AlphaFoldDB" id="A0A9P3G7T0"/>
<reference evidence="1 2" key="1">
    <citation type="submission" date="2021-08" db="EMBL/GenBank/DDBJ databases">
        <title>Draft Genome Sequence of Phanerochaete sordida strain YK-624.</title>
        <authorList>
            <person name="Mori T."/>
            <person name="Dohra H."/>
            <person name="Suzuki T."/>
            <person name="Kawagishi H."/>
            <person name="Hirai H."/>
        </authorList>
    </citation>
    <scope>NUCLEOTIDE SEQUENCE [LARGE SCALE GENOMIC DNA]</scope>
    <source>
        <strain evidence="1 2">YK-624</strain>
    </source>
</reference>
<dbReference type="Proteomes" id="UP000703269">
    <property type="component" value="Unassembled WGS sequence"/>
</dbReference>
<dbReference type="Gene3D" id="3.30.70.100">
    <property type="match status" value="1"/>
</dbReference>
<evidence type="ECO:0000313" key="2">
    <source>
        <dbReference type="Proteomes" id="UP000703269"/>
    </source>
</evidence>
<name>A0A9P3G7T0_9APHY</name>
<dbReference type="InterPro" id="IPR011008">
    <property type="entry name" value="Dimeric_a/b-barrel"/>
</dbReference>